<organism evidence="4 5">
    <name type="scientific">Laceyella sacchari</name>
    <name type="common">Thermoactinomyces thalpophilus</name>
    <dbReference type="NCBI Taxonomy" id="37482"/>
    <lineage>
        <taxon>Bacteria</taxon>
        <taxon>Bacillati</taxon>
        <taxon>Bacillota</taxon>
        <taxon>Bacilli</taxon>
        <taxon>Bacillales</taxon>
        <taxon>Thermoactinomycetaceae</taxon>
        <taxon>Laceyella</taxon>
    </lineage>
</organism>
<proteinExistence type="predicted"/>
<dbReference type="Gene3D" id="3.40.50.1100">
    <property type="match status" value="1"/>
</dbReference>
<evidence type="ECO:0000256" key="2">
    <source>
        <dbReference type="ARBA" id="ARBA00022898"/>
    </source>
</evidence>
<keyword evidence="2" id="KW-0663">Pyridoxal phosphate</keyword>
<evidence type="ECO:0000256" key="1">
    <source>
        <dbReference type="ARBA" id="ARBA00001933"/>
    </source>
</evidence>
<dbReference type="InterPro" id="IPR036052">
    <property type="entry name" value="TrpB-like_PALP_sf"/>
</dbReference>
<evidence type="ECO:0000313" key="5">
    <source>
        <dbReference type="Proteomes" id="UP001058650"/>
    </source>
</evidence>
<evidence type="ECO:0000259" key="3">
    <source>
        <dbReference type="Pfam" id="PF00291"/>
    </source>
</evidence>
<dbReference type="PANTHER" id="PTHR43050:SF1">
    <property type="entry name" value="SERINE RACEMASE"/>
    <property type="match status" value="1"/>
</dbReference>
<name>A0ABY5U3M7_LACSH</name>
<feature type="domain" description="Tryptophan synthase beta chain-like PALP" evidence="3">
    <location>
        <begin position="2"/>
        <end position="162"/>
    </location>
</feature>
<dbReference type="EMBL" id="CP103866">
    <property type="protein sequence ID" value="UWE04244.1"/>
    <property type="molecule type" value="Genomic_DNA"/>
</dbReference>
<gene>
    <name evidence="4" type="ORF">NYR52_03530</name>
</gene>
<sequence length="169" mass="17962">MTIIPPFDDPRVVAGAGTSALELLQDVGTLDVMMVPIGGGGLISGTSIAAHGFDARIKVIGVEPEGAHDTLLSLKEGKRVAIPPSNTIADGLRATIPGRFTFPIIEKHVENIVTVNDDEIIEAMRFAMTRLKMVVEPSGAVTLAALLSKRLPFKNKRVGIIIRACLVND</sequence>
<reference evidence="4" key="1">
    <citation type="submission" date="2022-08" db="EMBL/GenBank/DDBJ databases">
        <title>The complete genome sequence of the thermophilic bacterium Laceyella sacchari FBKL4.010 reveals the basis for tetramethylpyrazine biosynthesis in Moutai-flavor Daqu.</title>
        <authorList>
            <person name="Li D."/>
            <person name="Huang W."/>
            <person name="Wang C."/>
            <person name="Qiu S."/>
        </authorList>
    </citation>
    <scope>NUCLEOTIDE SEQUENCE</scope>
    <source>
        <strain evidence="4">FBKL4.014</strain>
    </source>
</reference>
<protein>
    <submittedName>
        <fullName evidence="4">Pyridoxal-phosphate dependent enzyme</fullName>
    </submittedName>
</protein>
<dbReference type="SUPFAM" id="SSF53686">
    <property type="entry name" value="Tryptophan synthase beta subunit-like PLP-dependent enzymes"/>
    <property type="match status" value="1"/>
</dbReference>
<dbReference type="RefSeq" id="WP_259436289.1">
    <property type="nucleotide sequence ID" value="NZ_CP103866.1"/>
</dbReference>
<dbReference type="PANTHER" id="PTHR43050">
    <property type="entry name" value="SERINE / THREONINE RACEMASE FAMILY MEMBER"/>
    <property type="match status" value="1"/>
</dbReference>
<dbReference type="InterPro" id="IPR001926">
    <property type="entry name" value="TrpB-like_PALP"/>
</dbReference>
<dbReference type="Pfam" id="PF00291">
    <property type="entry name" value="PALP"/>
    <property type="match status" value="1"/>
</dbReference>
<comment type="cofactor">
    <cofactor evidence="1">
        <name>pyridoxal 5'-phosphate</name>
        <dbReference type="ChEBI" id="CHEBI:597326"/>
    </cofactor>
</comment>
<evidence type="ECO:0000313" key="4">
    <source>
        <dbReference type="EMBL" id="UWE04244.1"/>
    </source>
</evidence>
<keyword evidence="5" id="KW-1185">Reference proteome</keyword>
<accession>A0ABY5U3M7</accession>
<dbReference type="Proteomes" id="UP001058650">
    <property type="component" value="Chromosome"/>
</dbReference>